<dbReference type="PRINTS" id="PR00153">
    <property type="entry name" value="CSAPPISMRASE"/>
</dbReference>
<dbReference type="InterPro" id="IPR002130">
    <property type="entry name" value="Cyclophilin-type_PPIase_dom"/>
</dbReference>
<protein>
    <recommendedName>
        <fullName evidence="6">Peptidylprolyl isomerase</fullName>
    </recommendedName>
</protein>
<organism evidence="4 5">
    <name type="scientific">Leucocoprinus birnbaumii</name>
    <dbReference type="NCBI Taxonomy" id="56174"/>
    <lineage>
        <taxon>Eukaryota</taxon>
        <taxon>Fungi</taxon>
        <taxon>Dikarya</taxon>
        <taxon>Basidiomycota</taxon>
        <taxon>Agaricomycotina</taxon>
        <taxon>Agaricomycetes</taxon>
        <taxon>Agaricomycetidae</taxon>
        <taxon>Agaricales</taxon>
        <taxon>Agaricineae</taxon>
        <taxon>Agaricaceae</taxon>
        <taxon>Leucocoprinus</taxon>
    </lineage>
</organism>
<comment type="caution">
    <text evidence="4">The sequence shown here is derived from an EMBL/GenBank/DDBJ whole genome shotgun (WGS) entry which is preliminary data.</text>
</comment>
<dbReference type="InterPro" id="IPR029000">
    <property type="entry name" value="Cyclophilin-like_dom_sf"/>
</dbReference>
<reference evidence="4" key="1">
    <citation type="submission" date="2022-07" db="EMBL/GenBank/DDBJ databases">
        <title>Genome Sequence of Leucocoprinus birnbaumii.</title>
        <authorList>
            <person name="Buettner E."/>
        </authorList>
    </citation>
    <scope>NUCLEOTIDE SEQUENCE</scope>
    <source>
        <strain evidence="4">VT141</strain>
    </source>
</reference>
<feature type="domain" description="Protein kinase" evidence="2">
    <location>
        <begin position="254"/>
        <end position="527"/>
    </location>
</feature>
<dbReference type="GO" id="GO:0003755">
    <property type="term" value="F:peptidyl-prolyl cis-trans isomerase activity"/>
    <property type="evidence" value="ECO:0007669"/>
    <property type="project" value="UniProtKB-EC"/>
</dbReference>
<dbReference type="GO" id="GO:0005524">
    <property type="term" value="F:ATP binding"/>
    <property type="evidence" value="ECO:0007669"/>
    <property type="project" value="InterPro"/>
</dbReference>
<dbReference type="GO" id="GO:0004674">
    <property type="term" value="F:protein serine/threonine kinase activity"/>
    <property type="evidence" value="ECO:0007669"/>
    <property type="project" value="TreeGrafter"/>
</dbReference>
<dbReference type="Gene3D" id="1.10.510.10">
    <property type="entry name" value="Transferase(Phosphotransferase) domain 1"/>
    <property type="match status" value="1"/>
</dbReference>
<keyword evidence="5" id="KW-1185">Reference proteome</keyword>
<dbReference type="PROSITE" id="PS50072">
    <property type="entry name" value="CSA_PPIASE_2"/>
    <property type="match status" value="1"/>
</dbReference>
<accession>A0AAD5YXZ7</accession>
<dbReference type="AlphaFoldDB" id="A0AAD5YXZ7"/>
<dbReference type="InterPro" id="IPR000719">
    <property type="entry name" value="Prot_kinase_dom"/>
</dbReference>
<gene>
    <name evidence="4" type="ORF">NP233_g3952</name>
</gene>
<dbReference type="SMART" id="SM00220">
    <property type="entry name" value="S_TKc"/>
    <property type="match status" value="1"/>
</dbReference>
<evidence type="ECO:0008006" key="6">
    <source>
        <dbReference type="Google" id="ProtNLM"/>
    </source>
</evidence>
<dbReference type="InterPro" id="IPR011009">
    <property type="entry name" value="Kinase-like_dom_sf"/>
</dbReference>
<evidence type="ECO:0000313" key="5">
    <source>
        <dbReference type="Proteomes" id="UP001213000"/>
    </source>
</evidence>
<sequence length="589" mass="64649">MANVFLDIDIDGEPAGRIIAQLFDHIVPRLAQNFRELATGQNGFGYKGSIFDHIWPAAIQGGAIRLGSGSNATTGYKSIYGGSFQADNFSIKHDKPGILTMVASKPGELIQGSSFQIFRYASAWHDGHHAAFGEVITGMDVVEQIGRLHPGDGPPPRPVIITDCGIVAVNLLLKGPGTESVSSMLAELMKDSSRYKSLLELRGRRAEIILDVMQKALDSGSVPQELRRSTIKAMMRLCKASASYPPCLELRGVKFEGSPKTSGAFGDVWKGTFRGKPVCVKVSRVYQGSNIQHLISTFAAEAIVWRQCSHPNLLPFYGITRLKGPSDRICLVSPWMENGSLSGFLKSNPEAPRLPLVYDILDGLGHLHRNFIVHGDLKGANILVTPAGSACLADFGLSSIQDPDVLRWTSLSTASPSGGTTRWEAPELFEDDLVFARPTFKSDVYSAACVLTDLVPFYEFPRDTTVMLKVMSGVRPSRPPASSQNSELLDDVWTIMQECWNADPQKRPDVEEVNEKIRKVDPGHMVLMRWMMWIRKWQQQQVDVLHGLGEYGGVDKRGLCLSGVEMDAMEGFLARPRDGGVADQSDEDS</sequence>
<proteinExistence type="predicted"/>
<dbReference type="PROSITE" id="PS00108">
    <property type="entry name" value="PROTEIN_KINASE_ST"/>
    <property type="match status" value="1"/>
</dbReference>
<dbReference type="SUPFAM" id="SSF56112">
    <property type="entry name" value="Protein kinase-like (PK-like)"/>
    <property type="match status" value="1"/>
</dbReference>
<dbReference type="InterPro" id="IPR051681">
    <property type="entry name" value="Ser/Thr_Kinases-Pseudokinases"/>
</dbReference>
<comment type="catalytic activity">
    <reaction evidence="1">
        <text>[protein]-peptidylproline (omega=180) = [protein]-peptidylproline (omega=0)</text>
        <dbReference type="Rhea" id="RHEA:16237"/>
        <dbReference type="Rhea" id="RHEA-COMP:10747"/>
        <dbReference type="Rhea" id="RHEA-COMP:10748"/>
        <dbReference type="ChEBI" id="CHEBI:83833"/>
        <dbReference type="ChEBI" id="CHEBI:83834"/>
        <dbReference type="EC" id="5.2.1.8"/>
    </reaction>
</comment>
<evidence type="ECO:0000256" key="1">
    <source>
        <dbReference type="ARBA" id="ARBA00000971"/>
    </source>
</evidence>
<dbReference type="PANTHER" id="PTHR44329">
    <property type="entry name" value="SERINE/THREONINE-PROTEIN KINASE TNNI3K-RELATED"/>
    <property type="match status" value="1"/>
</dbReference>
<dbReference type="Proteomes" id="UP001213000">
    <property type="component" value="Unassembled WGS sequence"/>
</dbReference>
<evidence type="ECO:0000259" key="2">
    <source>
        <dbReference type="PROSITE" id="PS50011"/>
    </source>
</evidence>
<name>A0AAD5YXZ7_9AGAR</name>
<evidence type="ECO:0000313" key="4">
    <source>
        <dbReference type="EMBL" id="KAJ3571118.1"/>
    </source>
</evidence>
<dbReference type="Pfam" id="PF07714">
    <property type="entry name" value="PK_Tyr_Ser-Thr"/>
    <property type="match status" value="1"/>
</dbReference>
<dbReference type="PANTHER" id="PTHR44329:SF214">
    <property type="entry name" value="PROTEIN KINASE DOMAIN-CONTAINING PROTEIN"/>
    <property type="match status" value="1"/>
</dbReference>
<feature type="domain" description="PPIase cyclophilin-type" evidence="3">
    <location>
        <begin position="5"/>
        <end position="166"/>
    </location>
</feature>
<dbReference type="Gene3D" id="2.40.100.10">
    <property type="entry name" value="Cyclophilin-like"/>
    <property type="match status" value="1"/>
</dbReference>
<dbReference type="SUPFAM" id="SSF50891">
    <property type="entry name" value="Cyclophilin-like"/>
    <property type="match status" value="1"/>
</dbReference>
<dbReference type="EMBL" id="JANIEX010000201">
    <property type="protein sequence ID" value="KAJ3571118.1"/>
    <property type="molecule type" value="Genomic_DNA"/>
</dbReference>
<evidence type="ECO:0000259" key="3">
    <source>
        <dbReference type="PROSITE" id="PS50072"/>
    </source>
</evidence>
<dbReference type="InterPro" id="IPR008271">
    <property type="entry name" value="Ser/Thr_kinase_AS"/>
</dbReference>
<dbReference type="PROSITE" id="PS50011">
    <property type="entry name" value="PROTEIN_KINASE_DOM"/>
    <property type="match status" value="1"/>
</dbReference>
<dbReference type="Pfam" id="PF00160">
    <property type="entry name" value="Pro_isomerase"/>
    <property type="match status" value="1"/>
</dbReference>
<dbReference type="PRINTS" id="PR00109">
    <property type="entry name" value="TYRKINASE"/>
</dbReference>
<dbReference type="InterPro" id="IPR001245">
    <property type="entry name" value="Ser-Thr/Tyr_kinase_cat_dom"/>
</dbReference>